<evidence type="ECO:0000256" key="2">
    <source>
        <dbReference type="ARBA" id="ARBA00022801"/>
    </source>
</evidence>
<dbReference type="EMBL" id="MN739168">
    <property type="protein sequence ID" value="QHS92069.1"/>
    <property type="molecule type" value="Genomic_DNA"/>
</dbReference>
<dbReference type="GO" id="GO:0006281">
    <property type="term" value="P:DNA repair"/>
    <property type="evidence" value="ECO:0007669"/>
    <property type="project" value="TreeGrafter"/>
</dbReference>
<evidence type="ECO:0008006" key="7">
    <source>
        <dbReference type="Google" id="ProtNLM"/>
    </source>
</evidence>
<dbReference type="InterPro" id="IPR000330">
    <property type="entry name" value="SNF2_N"/>
</dbReference>
<dbReference type="Gene3D" id="3.40.50.300">
    <property type="entry name" value="P-loop containing nucleotide triphosphate hydrolases"/>
    <property type="match status" value="1"/>
</dbReference>
<evidence type="ECO:0000313" key="6">
    <source>
        <dbReference type="EMBL" id="QHS92069.1"/>
    </source>
</evidence>
<dbReference type="InterPro" id="IPR014001">
    <property type="entry name" value="Helicase_ATP-bd"/>
</dbReference>
<sequence length="446" mass="51179">MDPLWPGFAYKPHQISGVKWLLEREKDEACCGGLLCDEMGLGKTIQMIALIKFSTAKNTLILLPLSVIDQWISTAQKAGITCWTVQNEVWHPIGNKINIKKPNLYLCNYERAIRTPSLMAGHWDRLVCDESHRLANKSGSSWKLVSALDVKAQWFLTGTPIVNSVSDLKALFALLEADIDYEKYILCRTMDELRSSIPDAPKKPFHIKHVLDFDTDEEADFYRGIQGITVRRWKEHEGDRGSQFIRFQTIMRLRQLSLHPQVYIEGRKRAYGKYKREDWIDGSTKFRAIRDLIDDDKGEVKRWIIFCHFHDEMNLLKEYLAGSEKIGLIQCYSGKCSHAERAEILKKTHVEGEKQQVLLIQLQSGGVGLNLQHFERIIFSGPWWTSALMEQAVGRAVRIGQTKRVVVHHLLLKEEQGLNIDTLMNEKAKEKGALCREVLSAADHRI</sequence>
<dbReference type="Pfam" id="PF00176">
    <property type="entry name" value="SNF2-rel_dom"/>
    <property type="match status" value="1"/>
</dbReference>
<dbReference type="InterPro" id="IPR050628">
    <property type="entry name" value="SNF2_RAD54_helicase_TF"/>
</dbReference>
<dbReference type="Gene3D" id="3.40.50.10810">
    <property type="entry name" value="Tandem AAA-ATPase domain"/>
    <property type="match status" value="1"/>
</dbReference>
<feature type="domain" description="Helicase C-terminal" evidence="5">
    <location>
        <begin position="288"/>
        <end position="446"/>
    </location>
</feature>
<dbReference type="Pfam" id="PF00271">
    <property type="entry name" value="Helicase_C"/>
    <property type="match status" value="1"/>
</dbReference>
<dbReference type="AlphaFoldDB" id="A0A6C0BKI2"/>
<keyword evidence="3" id="KW-0067">ATP-binding</keyword>
<keyword evidence="1" id="KW-0547">Nucleotide-binding</keyword>
<dbReference type="SMART" id="SM00487">
    <property type="entry name" value="DEXDc"/>
    <property type="match status" value="1"/>
</dbReference>
<dbReference type="SUPFAM" id="SSF52540">
    <property type="entry name" value="P-loop containing nucleoside triphosphate hydrolases"/>
    <property type="match status" value="2"/>
</dbReference>
<dbReference type="GO" id="GO:0005524">
    <property type="term" value="F:ATP binding"/>
    <property type="evidence" value="ECO:0007669"/>
    <property type="project" value="UniProtKB-KW"/>
</dbReference>
<evidence type="ECO:0000259" key="5">
    <source>
        <dbReference type="PROSITE" id="PS51194"/>
    </source>
</evidence>
<protein>
    <recommendedName>
        <fullName evidence="7">Helicase</fullName>
    </recommendedName>
</protein>
<evidence type="ECO:0000256" key="3">
    <source>
        <dbReference type="ARBA" id="ARBA00022840"/>
    </source>
</evidence>
<dbReference type="CDD" id="cd18793">
    <property type="entry name" value="SF2_C_SNF"/>
    <property type="match status" value="1"/>
</dbReference>
<dbReference type="InterPro" id="IPR027417">
    <property type="entry name" value="P-loop_NTPase"/>
</dbReference>
<feature type="domain" description="Helicase ATP-binding" evidence="4">
    <location>
        <begin position="24"/>
        <end position="178"/>
    </location>
</feature>
<dbReference type="PROSITE" id="PS51194">
    <property type="entry name" value="HELICASE_CTER"/>
    <property type="match status" value="1"/>
</dbReference>
<accession>A0A6C0BKI2</accession>
<proteinExistence type="predicted"/>
<organism evidence="6">
    <name type="scientific">viral metagenome</name>
    <dbReference type="NCBI Taxonomy" id="1070528"/>
    <lineage>
        <taxon>unclassified sequences</taxon>
        <taxon>metagenomes</taxon>
        <taxon>organismal metagenomes</taxon>
    </lineage>
</organism>
<dbReference type="InterPro" id="IPR001650">
    <property type="entry name" value="Helicase_C-like"/>
</dbReference>
<keyword evidence="2" id="KW-0378">Hydrolase</keyword>
<evidence type="ECO:0000256" key="1">
    <source>
        <dbReference type="ARBA" id="ARBA00022741"/>
    </source>
</evidence>
<dbReference type="InterPro" id="IPR038718">
    <property type="entry name" value="SNF2-like_sf"/>
</dbReference>
<dbReference type="InterPro" id="IPR049730">
    <property type="entry name" value="SNF2/RAD54-like_C"/>
</dbReference>
<evidence type="ECO:0000259" key="4">
    <source>
        <dbReference type="PROSITE" id="PS51192"/>
    </source>
</evidence>
<dbReference type="GO" id="GO:0016787">
    <property type="term" value="F:hydrolase activity"/>
    <property type="evidence" value="ECO:0007669"/>
    <property type="project" value="UniProtKB-KW"/>
</dbReference>
<reference evidence="6" key="1">
    <citation type="journal article" date="2020" name="Nature">
        <title>Giant virus diversity and host interactions through global metagenomics.</title>
        <authorList>
            <person name="Schulz F."/>
            <person name="Roux S."/>
            <person name="Paez-Espino D."/>
            <person name="Jungbluth S."/>
            <person name="Walsh D.A."/>
            <person name="Denef V.J."/>
            <person name="McMahon K.D."/>
            <person name="Konstantinidis K.T."/>
            <person name="Eloe-Fadrosh E.A."/>
            <person name="Kyrpides N.C."/>
            <person name="Woyke T."/>
        </authorList>
    </citation>
    <scope>NUCLEOTIDE SEQUENCE</scope>
    <source>
        <strain evidence="6">GVMAG-M-3300013285-6</strain>
    </source>
</reference>
<dbReference type="SMART" id="SM00490">
    <property type="entry name" value="HELICc"/>
    <property type="match status" value="1"/>
</dbReference>
<dbReference type="PANTHER" id="PTHR45626">
    <property type="entry name" value="TRANSCRIPTION TERMINATION FACTOR 2-RELATED"/>
    <property type="match status" value="1"/>
</dbReference>
<name>A0A6C0BKI2_9ZZZZ</name>
<dbReference type="GO" id="GO:0008094">
    <property type="term" value="F:ATP-dependent activity, acting on DNA"/>
    <property type="evidence" value="ECO:0007669"/>
    <property type="project" value="TreeGrafter"/>
</dbReference>
<dbReference type="GO" id="GO:0005634">
    <property type="term" value="C:nucleus"/>
    <property type="evidence" value="ECO:0007669"/>
    <property type="project" value="TreeGrafter"/>
</dbReference>
<dbReference type="PROSITE" id="PS51192">
    <property type="entry name" value="HELICASE_ATP_BIND_1"/>
    <property type="match status" value="1"/>
</dbReference>